<keyword evidence="3" id="KW-0326">Glycosidase</keyword>
<dbReference type="Proteomes" id="UP000320216">
    <property type="component" value="Chromosome"/>
</dbReference>
<evidence type="ECO:0000256" key="1">
    <source>
        <dbReference type="ARBA" id="ARBA00005336"/>
    </source>
</evidence>
<gene>
    <name evidence="5" type="ORF">FPZ11_08705</name>
</gene>
<protein>
    <recommendedName>
        <fullName evidence="4">Glycoside hydrolase family 3 N-terminal domain-containing protein</fullName>
    </recommendedName>
</protein>
<organism evidence="5 6">
    <name type="scientific">Humibacter ginsenosidimutans</name>
    <dbReference type="NCBI Taxonomy" id="2599293"/>
    <lineage>
        <taxon>Bacteria</taxon>
        <taxon>Bacillati</taxon>
        <taxon>Actinomycetota</taxon>
        <taxon>Actinomycetes</taxon>
        <taxon>Micrococcales</taxon>
        <taxon>Microbacteriaceae</taxon>
        <taxon>Humibacter</taxon>
    </lineage>
</organism>
<accession>A0A5B8M7U7</accession>
<name>A0A5B8M7U7_9MICO</name>
<dbReference type="OrthoDB" id="9805821at2"/>
<sequence>MNDPDARNRAISATLLPGFVGTSVPDALRTRFENGLGGVCIFGYNIESAQQLEQLNDDILSVAPLAVIAIDEEGGDVTRLNYADGSPYPGNAVLGRLDETELTEKVGNSVGFALRRTSCTLDFAPDIDVNSNPDNPVIGVRSFGSDTALVARHGAAATRGIQSAGIAACAKHFPGHGDTALDSHLALPVIDRSLDELRERELVPFRAAIEAGVLSIMTSHIVLPKVDPDAPATFSPRILQGLLRDELGFDGVIVTDALDMKGASGETGIPEAAVRALRAGCDLLCIGSETTDELVGEVIAAIDAAITAGRLSAERVADAAGRVRALARRLERLRSDIRALPATQTGAPVGIERSQEAFDVRDGALDALRGDRPFAVVRIETQANIAVGVAPWGPFAQTAADPDAADSRAWAEHPEHIVAEVDAGQDAVLGGILAEVPEGFPVVVIGKAVHRYPFARRVVDTLRANRPTVVVDMGWPSDDRAYADVATFGASRLLGRALMDLLDRTAASGDER</sequence>
<proteinExistence type="inferred from homology"/>
<reference evidence="5 6" key="1">
    <citation type="submission" date="2019-07" db="EMBL/GenBank/DDBJ databases">
        <title>Full genome sequence of Humibacter sp. WJ7-1.</title>
        <authorList>
            <person name="Im W.-T."/>
        </authorList>
    </citation>
    <scope>NUCLEOTIDE SEQUENCE [LARGE SCALE GENOMIC DNA]</scope>
    <source>
        <strain evidence="5 6">WJ7-1</strain>
    </source>
</reference>
<evidence type="ECO:0000256" key="3">
    <source>
        <dbReference type="ARBA" id="ARBA00023295"/>
    </source>
</evidence>
<dbReference type="InterPro" id="IPR036962">
    <property type="entry name" value="Glyco_hydro_3_N_sf"/>
</dbReference>
<dbReference type="GO" id="GO:0009254">
    <property type="term" value="P:peptidoglycan turnover"/>
    <property type="evidence" value="ECO:0007669"/>
    <property type="project" value="TreeGrafter"/>
</dbReference>
<evidence type="ECO:0000313" key="6">
    <source>
        <dbReference type="Proteomes" id="UP000320216"/>
    </source>
</evidence>
<dbReference type="InterPro" id="IPR050226">
    <property type="entry name" value="NagZ_Beta-hexosaminidase"/>
</dbReference>
<dbReference type="InterPro" id="IPR017853">
    <property type="entry name" value="GH"/>
</dbReference>
<keyword evidence="2" id="KW-0378">Hydrolase</keyword>
<dbReference type="EMBL" id="CP042305">
    <property type="protein sequence ID" value="QDZ16788.1"/>
    <property type="molecule type" value="Genomic_DNA"/>
</dbReference>
<dbReference type="SUPFAM" id="SSF51445">
    <property type="entry name" value="(Trans)glycosidases"/>
    <property type="match status" value="1"/>
</dbReference>
<dbReference type="InterPro" id="IPR001764">
    <property type="entry name" value="Glyco_hydro_3_N"/>
</dbReference>
<dbReference type="AlphaFoldDB" id="A0A5B8M7U7"/>
<evidence type="ECO:0000259" key="4">
    <source>
        <dbReference type="Pfam" id="PF00933"/>
    </source>
</evidence>
<evidence type="ECO:0000313" key="5">
    <source>
        <dbReference type="EMBL" id="QDZ16788.1"/>
    </source>
</evidence>
<keyword evidence="6" id="KW-1185">Reference proteome</keyword>
<dbReference type="KEGG" id="huw:FPZ11_08705"/>
<dbReference type="PROSITE" id="PS00775">
    <property type="entry name" value="GLYCOSYL_HYDROL_F3"/>
    <property type="match status" value="1"/>
</dbReference>
<comment type="similarity">
    <text evidence="1">Belongs to the glycosyl hydrolase 3 family.</text>
</comment>
<evidence type="ECO:0000256" key="2">
    <source>
        <dbReference type="ARBA" id="ARBA00022801"/>
    </source>
</evidence>
<dbReference type="InterPro" id="IPR019800">
    <property type="entry name" value="Glyco_hydro_3_AS"/>
</dbReference>
<dbReference type="PANTHER" id="PTHR30480:SF16">
    <property type="entry name" value="GLYCOSIDE HYDROLASE FAMILY 3 DOMAIN PROTEIN"/>
    <property type="match status" value="1"/>
</dbReference>
<feature type="domain" description="Glycoside hydrolase family 3 N-terminal" evidence="4">
    <location>
        <begin position="34"/>
        <end position="324"/>
    </location>
</feature>
<dbReference type="Gene3D" id="3.20.20.300">
    <property type="entry name" value="Glycoside hydrolase, family 3, N-terminal domain"/>
    <property type="match status" value="1"/>
</dbReference>
<dbReference type="GO" id="GO:0005975">
    <property type="term" value="P:carbohydrate metabolic process"/>
    <property type="evidence" value="ECO:0007669"/>
    <property type="project" value="InterPro"/>
</dbReference>
<dbReference type="GO" id="GO:0004553">
    <property type="term" value="F:hydrolase activity, hydrolyzing O-glycosyl compounds"/>
    <property type="evidence" value="ECO:0007669"/>
    <property type="project" value="InterPro"/>
</dbReference>
<dbReference type="Pfam" id="PF00933">
    <property type="entry name" value="Glyco_hydro_3"/>
    <property type="match status" value="1"/>
</dbReference>
<dbReference type="PANTHER" id="PTHR30480">
    <property type="entry name" value="BETA-HEXOSAMINIDASE-RELATED"/>
    <property type="match status" value="1"/>
</dbReference>